<dbReference type="RefSeq" id="WP_266150313.1">
    <property type="nucleotide sequence ID" value="NZ_CP064028.1"/>
</dbReference>
<dbReference type="PROSITE" id="PS00409">
    <property type="entry name" value="PROKAR_NTER_METHYL"/>
    <property type="match status" value="1"/>
</dbReference>
<keyword evidence="2" id="KW-0472">Membrane</keyword>
<dbReference type="EMBL" id="JBHSGA010000017">
    <property type="protein sequence ID" value="MFC4527632.1"/>
    <property type="molecule type" value="Genomic_DNA"/>
</dbReference>
<dbReference type="Pfam" id="PF16074">
    <property type="entry name" value="PilW"/>
    <property type="match status" value="1"/>
</dbReference>
<sequence>MTSPRLRVHQAGVTLVELMIAMVLGLLVSGGIITVFLTTSHSNRVQNQLARLQEEGRYAIGRLVGDLRMANGHYCTNTGGLANQTSSGVLLDGLRSPMVYANNLVGAMSDVTTNWGASPYPAKPTSPYYFPSFLAMRGYDCTRTSCTPVVSKVPNMGTNVDSRVVGSSVLTLRYLDSSKGWALGGANSTVTTDADGTVAAIDLKQGRGEPPVTDFESGDLAMLANCSSAAIFAVDGGGARISPAAVSTALDGNTGKPVALQPQSAPRLFDFKKDFLTVTYYLKVVANDDGSTTGALIRRVNGKDSEMVRGVERLDFLYGVEDSNGNTSYLTAAQVDGGTNCPPSVPVKLGNDPGCLWRGVKSIEVRILMSGQQALPTLAASDTRYTYASDGITEPKPPADAGRSVTPAQQGFDDRMLRREFSALVALRNYNP</sequence>
<accession>A0ABV9C459</accession>
<keyword evidence="2" id="KW-0812">Transmembrane</keyword>
<proteinExistence type="predicted"/>
<evidence type="ECO:0000313" key="4">
    <source>
        <dbReference type="Proteomes" id="UP001595961"/>
    </source>
</evidence>
<evidence type="ECO:0000256" key="1">
    <source>
        <dbReference type="SAM" id="MobiDB-lite"/>
    </source>
</evidence>
<organism evidence="3 4">
    <name type="scientific">Dyella halodurans</name>
    <dbReference type="NCBI Taxonomy" id="1920171"/>
    <lineage>
        <taxon>Bacteria</taxon>
        <taxon>Pseudomonadati</taxon>
        <taxon>Pseudomonadota</taxon>
        <taxon>Gammaproteobacteria</taxon>
        <taxon>Lysobacterales</taxon>
        <taxon>Rhodanobacteraceae</taxon>
        <taxon>Dyella</taxon>
    </lineage>
</organism>
<name>A0ABV9C459_9GAMM</name>
<dbReference type="Proteomes" id="UP001595961">
    <property type="component" value="Unassembled WGS sequence"/>
</dbReference>
<keyword evidence="4" id="KW-1185">Reference proteome</keyword>
<gene>
    <name evidence="3" type="ORF">ACFO5W_13385</name>
</gene>
<reference evidence="4" key="1">
    <citation type="journal article" date="2019" name="Int. J. Syst. Evol. Microbiol.">
        <title>The Global Catalogue of Microorganisms (GCM) 10K type strain sequencing project: providing services to taxonomists for standard genome sequencing and annotation.</title>
        <authorList>
            <consortium name="The Broad Institute Genomics Platform"/>
            <consortium name="The Broad Institute Genome Sequencing Center for Infectious Disease"/>
            <person name="Wu L."/>
            <person name="Ma J."/>
        </authorList>
    </citation>
    <scope>NUCLEOTIDE SEQUENCE [LARGE SCALE GENOMIC DNA]</scope>
    <source>
        <strain evidence="4">CCM 4481</strain>
    </source>
</reference>
<dbReference type="Pfam" id="PF07963">
    <property type="entry name" value="N_methyl"/>
    <property type="match status" value="1"/>
</dbReference>
<dbReference type="InterPro" id="IPR032092">
    <property type="entry name" value="PilW"/>
</dbReference>
<evidence type="ECO:0000313" key="3">
    <source>
        <dbReference type="EMBL" id="MFC4527632.1"/>
    </source>
</evidence>
<keyword evidence="2" id="KW-1133">Transmembrane helix</keyword>
<dbReference type="InterPro" id="IPR012902">
    <property type="entry name" value="N_methyl_site"/>
</dbReference>
<evidence type="ECO:0000256" key="2">
    <source>
        <dbReference type="SAM" id="Phobius"/>
    </source>
</evidence>
<feature type="transmembrane region" description="Helical" evidence="2">
    <location>
        <begin position="12"/>
        <end position="37"/>
    </location>
</feature>
<protein>
    <submittedName>
        <fullName evidence="3">PilW family protein</fullName>
    </submittedName>
</protein>
<comment type="caution">
    <text evidence="3">The sequence shown here is derived from an EMBL/GenBank/DDBJ whole genome shotgun (WGS) entry which is preliminary data.</text>
</comment>
<feature type="region of interest" description="Disordered" evidence="1">
    <location>
        <begin position="389"/>
        <end position="410"/>
    </location>
</feature>